<reference evidence="2" key="1">
    <citation type="submission" date="2015-06" db="EMBL/GenBank/DDBJ databases">
        <title>Expansion of signal transduction pathways in fungi by whole-genome duplication.</title>
        <authorList>
            <consortium name="DOE Joint Genome Institute"/>
            <person name="Corrochano L.M."/>
            <person name="Kuo A."/>
            <person name="Marcet-Houben M."/>
            <person name="Polaino S."/>
            <person name="Salamov A."/>
            <person name="Villalobos J.M."/>
            <person name="Alvarez M.I."/>
            <person name="Avalos J."/>
            <person name="Benito E.P."/>
            <person name="Benoit I."/>
            <person name="Burger G."/>
            <person name="Camino L.P."/>
            <person name="Canovas D."/>
            <person name="Cerda-Olmedo E."/>
            <person name="Cheng J.-F."/>
            <person name="Dominguez A."/>
            <person name="Elias M."/>
            <person name="Eslava A.P."/>
            <person name="Glaser F."/>
            <person name="Grimwood J."/>
            <person name="Gutierrez G."/>
            <person name="Heitman J."/>
            <person name="Henrissat B."/>
            <person name="Iturriaga E.A."/>
            <person name="Lang B.F."/>
            <person name="Lavin J.L."/>
            <person name="Lee S."/>
            <person name="Li W."/>
            <person name="Lindquist E."/>
            <person name="Lopez-Garcia S."/>
            <person name="Luque E.M."/>
            <person name="Marcos A.T."/>
            <person name="Martin J."/>
            <person name="McCluskey K."/>
            <person name="Medina H.R."/>
            <person name="Miralles-Duran A."/>
            <person name="Miyazaki A."/>
            <person name="Munoz-Torres E."/>
            <person name="Oguiza J.A."/>
            <person name="Ohm R."/>
            <person name="Olmedo M."/>
            <person name="Orejas M."/>
            <person name="Ortiz-Castellanos L."/>
            <person name="Pisabarro A.G."/>
            <person name="Rodriguez-Romero J."/>
            <person name="Ruiz-Herrera J."/>
            <person name="Ruiz-Vazquez R."/>
            <person name="Sanz C."/>
            <person name="Schackwitz W."/>
            <person name="Schmutz J."/>
            <person name="Shahriari M."/>
            <person name="Shelest E."/>
            <person name="Silva-Franco F."/>
            <person name="Soanes D."/>
            <person name="Syed K."/>
            <person name="Tagua V.G."/>
            <person name="Talbot N.J."/>
            <person name="Thon M."/>
            <person name="De vries R.P."/>
            <person name="Wiebenga A."/>
            <person name="Yadav J.S."/>
            <person name="Braun E.L."/>
            <person name="Baker S."/>
            <person name="Garre V."/>
            <person name="Horwitz B."/>
            <person name="Torres-Martinez S."/>
            <person name="Idnurm A."/>
            <person name="Herrera-Estrella A."/>
            <person name="Gabaldon T."/>
            <person name="Grigoriev I.V."/>
        </authorList>
    </citation>
    <scope>NUCLEOTIDE SEQUENCE [LARGE SCALE GENOMIC DNA]</scope>
    <source>
        <strain evidence="2">NRRL 1555(-)</strain>
    </source>
</reference>
<dbReference type="VEuPathDB" id="FungiDB:PHYBLDRAFT_172137"/>
<dbReference type="OrthoDB" id="2344405at2759"/>
<sequence length="402" mass="45696">MESIIPGCPPATGKVHIHGKNRNLRSARFFKVISCHLHALKYNLYATYNFFNSPVSSSDKLLSDIRSPSVDLNDILFGDQITSDPRLPDHVEEDWEDIYAKMIQQMYNTTSVILPSPIRIIAKHTHTDKKNVPEFSKHAHSIFDSESLSIKDLFSYRQLRSENLLHRMIHCLNVNCEDQSSIIRLSKGVFVHQKWQTVPKCNSPTLSMFEDCFLQSLDNVDAPIDTFDYSSLDFISSQTTPSSISASTWSSTVATFIPYSYTFGVRYTNPYGGASDVLIRGRLPLWCHNLFLAECARQMPIKPNETRYGLFPFAPHVPVTFGSMDNYAATIEGEPTPDLTVVYERIAMELIEPEFAYDEFHDSANVKQEILKHILYCDIPDNVAQWLSSLADSWATPPIFFS</sequence>
<name>A0A167L3C6_PHYB8</name>
<evidence type="ECO:0000313" key="1">
    <source>
        <dbReference type="EMBL" id="OAD69498.1"/>
    </source>
</evidence>
<dbReference type="GeneID" id="28997647"/>
<dbReference type="EMBL" id="KV440991">
    <property type="protein sequence ID" value="OAD69498.1"/>
    <property type="molecule type" value="Genomic_DNA"/>
</dbReference>
<dbReference type="AlphaFoldDB" id="A0A167L3C6"/>
<dbReference type="Proteomes" id="UP000077315">
    <property type="component" value="Unassembled WGS sequence"/>
</dbReference>
<gene>
    <name evidence="1" type="ORF">PHYBLDRAFT_172137</name>
</gene>
<dbReference type="InParanoid" id="A0A167L3C6"/>
<evidence type="ECO:0000313" key="2">
    <source>
        <dbReference type="Proteomes" id="UP000077315"/>
    </source>
</evidence>
<protein>
    <submittedName>
        <fullName evidence="1">Uncharacterized protein</fullName>
    </submittedName>
</protein>
<proteinExistence type="predicted"/>
<keyword evidence="2" id="KW-1185">Reference proteome</keyword>
<dbReference type="RefSeq" id="XP_018287538.1">
    <property type="nucleotide sequence ID" value="XM_018436741.1"/>
</dbReference>
<accession>A0A167L3C6</accession>
<organism evidence="1 2">
    <name type="scientific">Phycomyces blakesleeanus (strain ATCC 8743b / DSM 1359 / FGSC 10004 / NBRC 33097 / NRRL 1555)</name>
    <dbReference type="NCBI Taxonomy" id="763407"/>
    <lineage>
        <taxon>Eukaryota</taxon>
        <taxon>Fungi</taxon>
        <taxon>Fungi incertae sedis</taxon>
        <taxon>Mucoromycota</taxon>
        <taxon>Mucoromycotina</taxon>
        <taxon>Mucoromycetes</taxon>
        <taxon>Mucorales</taxon>
        <taxon>Phycomycetaceae</taxon>
        <taxon>Phycomyces</taxon>
    </lineage>
</organism>